<dbReference type="SMART" id="SM00543">
    <property type="entry name" value="MIF4G"/>
    <property type="match status" value="1"/>
</dbReference>
<feature type="compositionally biased region" description="Polar residues" evidence="4">
    <location>
        <begin position="796"/>
        <end position="820"/>
    </location>
</feature>
<feature type="region of interest" description="Disordered" evidence="4">
    <location>
        <begin position="291"/>
        <end position="359"/>
    </location>
</feature>
<dbReference type="InterPro" id="IPR016024">
    <property type="entry name" value="ARM-type_fold"/>
</dbReference>
<feature type="compositionally biased region" description="Low complexity" evidence="4">
    <location>
        <begin position="412"/>
        <end position="431"/>
    </location>
</feature>
<dbReference type="PANTHER" id="PTHR23253:SF9">
    <property type="entry name" value="EUKARYOTIC TRANSLATION INITIATION FACTOR 4 GAMMA 2"/>
    <property type="match status" value="1"/>
</dbReference>
<dbReference type="Proteomes" id="UP000266723">
    <property type="component" value="Unassembled WGS sequence"/>
</dbReference>
<feature type="domain" description="MIF4G" evidence="6">
    <location>
        <begin position="420"/>
        <end position="617"/>
    </location>
</feature>
<evidence type="ECO:0000256" key="3">
    <source>
        <dbReference type="ARBA" id="ARBA00022917"/>
    </source>
</evidence>
<keyword evidence="5" id="KW-1133">Transmembrane helix</keyword>
<feature type="compositionally biased region" description="Polar residues" evidence="4">
    <location>
        <begin position="640"/>
        <end position="656"/>
    </location>
</feature>
<evidence type="ECO:0000259" key="6">
    <source>
        <dbReference type="SMART" id="SM00543"/>
    </source>
</evidence>
<dbReference type="PANTHER" id="PTHR23253">
    <property type="entry name" value="EUKARYOTIC TRANSLATION INITIATION FACTOR 4 GAMMA"/>
    <property type="match status" value="1"/>
</dbReference>
<evidence type="ECO:0000313" key="8">
    <source>
        <dbReference type="Proteomes" id="UP000266723"/>
    </source>
</evidence>
<reference evidence="7 8" key="1">
    <citation type="journal article" date="2020" name="BMC Genomics">
        <title>Intraspecific diversification of the crop wild relative Brassica cretica Lam. using demographic model selection.</title>
        <authorList>
            <person name="Kioukis A."/>
            <person name="Michalopoulou V.A."/>
            <person name="Briers L."/>
            <person name="Pirintsos S."/>
            <person name="Studholme D.J."/>
            <person name="Pavlidis P."/>
            <person name="Sarris P.F."/>
        </authorList>
    </citation>
    <scope>NUCLEOTIDE SEQUENCE [LARGE SCALE GENOMIC DNA]</scope>
    <source>
        <strain evidence="8">cv. PFS-1207/04</strain>
    </source>
</reference>
<feature type="region of interest" description="Disordered" evidence="4">
    <location>
        <begin position="633"/>
        <end position="699"/>
    </location>
</feature>
<feature type="transmembrane region" description="Helical" evidence="5">
    <location>
        <begin position="843"/>
        <end position="865"/>
    </location>
</feature>
<evidence type="ECO:0000256" key="1">
    <source>
        <dbReference type="ARBA" id="ARBA00005775"/>
    </source>
</evidence>
<feature type="region of interest" description="Disordered" evidence="4">
    <location>
        <begin position="715"/>
        <end position="822"/>
    </location>
</feature>
<keyword evidence="2" id="KW-0396">Initiation factor</keyword>
<evidence type="ECO:0000313" key="7">
    <source>
        <dbReference type="EMBL" id="KAF3578843.1"/>
    </source>
</evidence>
<keyword evidence="8" id="KW-1185">Reference proteome</keyword>
<evidence type="ECO:0000256" key="2">
    <source>
        <dbReference type="ARBA" id="ARBA00022540"/>
    </source>
</evidence>
<accession>A0ABQ7DL71</accession>
<feature type="region of interest" description="Disordered" evidence="4">
    <location>
        <begin position="409"/>
        <end position="438"/>
    </location>
</feature>
<organism evidence="7 8">
    <name type="scientific">Brassica cretica</name>
    <name type="common">Mustard</name>
    <dbReference type="NCBI Taxonomy" id="69181"/>
    <lineage>
        <taxon>Eukaryota</taxon>
        <taxon>Viridiplantae</taxon>
        <taxon>Streptophyta</taxon>
        <taxon>Embryophyta</taxon>
        <taxon>Tracheophyta</taxon>
        <taxon>Spermatophyta</taxon>
        <taxon>Magnoliopsida</taxon>
        <taxon>eudicotyledons</taxon>
        <taxon>Gunneridae</taxon>
        <taxon>Pentapetalae</taxon>
        <taxon>rosids</taxon>
        <taxon>malvids</taxon>
        <taxon>Brassicales</taxon>
        <taxon>Brassicaceae</taxon>
        <taxon>Brassiceae</taxon>
        <taxon>Brassica</taxon>
    </lineage>
</organism>
<evidence type="ECO:0000256" key="5">
    <source>
        <dbReference type="SAM" id="Phobius"/>
    </source>
</evidence>
<dbReference type="EMBL" id="QGKV02000649">
    <property type="protein sequence ID" value="KAF3578843.1"/>
    <property type="molecule type" value="Genomic_DNA"/>
</dbReference>
<keyword evidence="5" id="KW-0472">Membrane</keyword>
<name>A0ABQ7DL71_BRACR</name>
<feature type="compositionally biased region" description="Polar residues" evidence="4">
    <location>
        <begin position="462"/>
        <end position="482"/>
    </location>
</feature>
<comment type="caution">
    <text evidence="7">The sequence shown here is derived from an EMBL/GenBank/DDBJ whole genome shotgun (WGS) entry which is preliminary data.</text>
</comment>
<gene>
    <name evidence="7" type="ORF">DY000_02032151</name>
</gene>
<feature type="region of interest" description="Disordered" evidence="4">
    <location>
        <begin position="451"/>
        <end position="490"/>
    </location>
</feature>
<feature type="region of interest" description="Disordered" evidence="4">
    <location>
        <begin position="108"/>
        <end position="169"/>
    </location>
</feature>
<feature type="region of interest" description="Disordered" evidence="4">
    <location>
        <begin position="1"/>
        <end position="85"/>
    </location>
</feature>
<dbReference type="SUPFAM" id="SSF48371">
    <property type="entry name" value="ARM repeat"/>
    <property type="match status" value="1"/>
</dbReference>
<keyword evidence="3" id="KW-0648">Protein biosynthesis</keyword>
<dbReference type="InterPro" id="IPR003890">
    <property type="entry name" value="MIF4G-like_typ-3"/>
</dbReference>
<feature type="compositionally biased region" description="Basic and acidic residues" evidence="4">
    <location>
        <begin position="155"/>
        <end position="169"/>
    </location>
</feature>
<sequence>MLVRLQTNKFFKKPQGGQHQPRVNLPPVNHSVSNNHNGPNVQSRSQGASGEPVANSTSGAIPKAPTSQSPALNSKSNEAQNTVKVSGDPSKAFAFQFGSLGPDLMKIPARTSSAPPNMDEQKRAQMQQASLKAAPNVPASVPKNNSPNKAADNQVMRKEGRNPSSDKADVQVHHMSPLSQTQKSPITHIRMPSVQTPYQQHPQVPHPVHFGAPPNMHMQPPNVAPTSFQMPMPMGLPMGNTPQIQQQVFFQSLSSHPMHHQGMMHQAQGHGFAGPMGAQIHPQMGHVGVGMSPQYPQQQGGKYGGGRKTTPVKITHPDTHEELRLGGRGDPHQDGQPQGPKSHPNTPPRSHPVSAFAPRPLNVIQTSFSSSPMMYPPVSVPFNSGPMSSAQAPRFQFSVSDGSQRVQFTNQSAPHVSSDSSSVKAHVTSSALPAPGRVTVKQAATSEETNIALSQKKAETGSLDSLQQPKPGSVSALSNSSAPPAKAPVETVTVATNSVEDQTQTCKVEPSHNATEVWRMLGNIRLIGELYKKRMLTEKIMHACIQKLLGYEQDPHEENIEALCKLMSTIGVMIDHSKAKAYIDGYFDRMKMLSGKEELSSRVRFMLINAIDLRKNKWQERMKVEGPKKIEEVHRDAAQERQTQAKRLSRGPSMNVSGRRGHMEYSPRGGGGGMLSPPSAQMGGYHGPSQGRGYNNNNQDIRFDERSAYEPRMVPMSQRSVGEEPITLGPQGGLGQGMSFRKPAVVSNTMQSDPRRPAGGLNGVGSQRPASPVTHGRSSPQERGSTYVHREFSRASDPSSEVSSARQVQQGPSSAVNSPRENLLSEERLQDMSLSAIKEYYRYYIYPSYLVICFVHLLVIAYCYIEHITHS</sequence>
<keyword evidence="5" id="KW-0812">Transmembrane</keyword>
<dbReference type="Gene3D" id="1.25.40.180">
    <property type="match status" value="1"/>
</dbReference>
<comment type="similarity">
    <text evidence="1">Belongs to the eukaryotic initiation factor 4G family.</text>
</comment>
<feature type="compositionally biased region" description="Basic and acidic residues" evidence="4">
    <location>
        <begin position="315"/>
        <end position="333"/>
    </location>
</feature>
<evidence type="ECO:0000256" key="4">
    <source>
        <dbReference type="SAM" id="MobiDB-lite"/>
    </source>
</evidence>
<dbReference type="Pfam" id="PF02854">
    <property type="entry name" value="MIF4G"/>
    <property type="match status" value="1"/>
</dbReference>
<proteinExistence type="inferred from homology"/>
<feature type="compositionally biased region" description="Polar residues" evidence="4">
    <location>
        <begin position="30"/>
        <end position="84"/>
    </location>
</feature>
<protein>
    <recommendedName>
        <fullName evidence="6">MIF4G domain-containing protein</fullName>
    </recommendedName>
</protein>